<dbReference type="RefSeq" id="WP_121682364.1">
    <property type="nucleotide sequence ID" value="NZ_RCVZ01000019.1"/>
</dbReference>
<dbReference type="Gene3D" id="3.10.180.10">
    <property type="entry name" value="2,3-Dihydroxybiphenyl 1,2-Dioxygenase, domain 1"/>
    <property type="match status" value="1"/>
</dbReference>
<sequence>MKSPIINQMNTVFVHVSNLKESVRWYSNLLGQDHDLASVKDPVYNIQINHHTGLTLDAGPEGIVKQPTAHDQPLFNFHTADIEEAYAYTKELGYHIHSNIVRYDDFSFFTIKDPDGNVIMICTG</sequence>
<accession>A0A3L7JQG4</accession>
<dbReference type="EMBL" id="RCVZ01000019">
    <property type="protein sequence ID" value="RLQ92299.1"/>
    <property type="molecule type" value="Genomic_DNA"/>
</dbReference>
<dbReference type="PROSITE" id="PS51819">
    <property type="entry name" value="VOC"/>
    <property type="match status" value="1"/>
</dbReference>
<name>A0A3L7JQG4_9BACI</name>
<dbReference type="SUPFAM" id="SSF54593">
    <property type="entry name" value="Glyoxalase/Bleomycin resistance protein/Dihydroxybiphenyl dioxygenase"/>
    <property type="match status" value="1"/>
</dbReference>
<dbReference type="OrthoDB" id="2354281at2"/>
<evidence type="ECO:0000259" key="1">
    <source>
        <dbReference type="PROSITE" id="PS51819"/>
    </source>
</evidence>
<dbReference type="Pfam" id="PF00903">
    <property type="entry name" value="Glyoxalase"/>
    <property type="match status" value="1"/>
</dbReference>
<organism evidence="2 3">
    <name type="scientific">Falsibacillus albus</name>
    <dbReference type="NCBI Taxonomy" id="2478915"/>
    <lineage>
        <taxon>Bacteria</taxon>
        <taxon>Bacillati</taxon>
        <taxon>Bacillota</taxon>
        <taxon>Bacilli</taxon>
        <taxon>Bacillales</taxon>
        <taxon>Bacillaceae</taxon>
        <taxon>Falsibacillus</taxon>
    </lineage>
</organism>
<reference evidence="2 3" key="1">
    <citation type="submission" date="2018-10" db="EMBL/GenBank/DDBJ databases">
        <title>Falsibacillus sp. genome draft.</title>
        <authorList>
            <person name="Shi S."/>
        </authorList>
    </citation>
    <scope>NUCLEOTIDE SEQUENCE [LARGE SCALE GENOMIC DNA]</scope>
    <source>
        <strain evidence="2 3">GY 10110</strain>
    </source>
</reference>
<dbReference type="Proteomes" id="UP000276770">
    <property type="component" value="Unassembled WGS sequence"/>
</dbReference>
<dbReference type="InterPro" id="IPR037523">
    <property type="entry name" value="VOC_core"/>
</dbReference>
<dbReference type="AlphaFoldDB" id="A0A3L7JQG4"/>
<comment type="caution">
    <text evidence="2">The sequence shown here is derived from an EMBL/GenBank/DDBJ whole genome shotgun (WGS) entry which is preliminary data.</text>
</comment>
<evidence type="ECO:0000313" key="3">
    <source>
        <dbReference type="Proteomes" id="UP000276770"/>
    </source>
</evidence>
<keyword evidence="3" id="KW-1185">Reference proteome</keyword>
<feature type="domain" description="VOC" evidence="1">
    <location>
        <begin position="8"/>
        <end position="124"/>
    </location>
</feature>
<evidence type="ECO:0000313" key="2">
    <source>
        <dbReference type="EMBL" id="RLQ92299.1"/>
    </source>
</evidence>
<dbReference type="InterPro" id="IPR029068">
    <property type="entry name" value="Glyas_Bleomycin-R_OHBP_Dase"/>
</dbReference>
<proteinExistence type="predicted"/>
<protein>
    <submittedName>
        <fullName evidence="2">VOC family protein</fullName>
    </submittedName>
</protein>
<dbReference type="CDD" id="cd06587">
    <property type="entry name" value="VOC"/>
    <property type="match status" value="1"/>
</dbReference>
<dbReference type="InterPro" id="IPR004360">
    <property type="entry name" value="Glyas_Fos-R_dOase_dom"/>
</dbReference>
<gene>
    <name evidence="2" type="ORF">D9X91_19680</name>
</gene>